<dbReference type="InterPro" id="IPR016147">
    <property type="entry name" value="Pili_assmbl_chaperone_N"/>
</dbReference>
<dbReference type="InterPro" id="IPR013783">
    <property type="entry name" value="Ig-like_fold"/>
</dbReference>
<dbReference type="Proteomes" id="UP000010297">
    <property type="component" value="Unassembled WGS sequence"/>
</dbReference>
<feature type="signal peptide" evidence="9">
    <location>
        <begin position="1"/>
        <end position="33"/>
    </location>
</feature>
<evidence type="ECO:0000256" key="3">
    <source>
        <dbReference type="ARBA" id="ARBA00022558"/>
    </source>
</evidence>
<dbReference type="EMBL" id="BAFF01000003">
    <property type="protein sequence ID" value="GAB51498.1"/>
    <property type="molecule type" value="Genomic_DNA"/>
</dbReference>
<dbReference type="Gene3D" id="2.60.40.10">
    <property type="entry name" value="Immunoglobulins"/>
    <property type="match status" value="2"/>
</dbReference>
<dbReference type="InterPro" id="IPR050643">
    <property type="entry name" value="Periplasmic_pilus_chap"/>
</dbReference>
<keyword evidence="13" id="KW-1185">Reference proteome</keyword>
<evidence type="ECO:0000256" key="4">
    <source>
        <dbReference type="ARBA" id="ARBA00022729"/>
    </source>
</evidence>
<dbReference type="SUPFAM" id="SSF49354">
    <property type="entry name" value="PapD-like"/>
    <property type="match status" value="1"/>
</dbReference>
<keyword evidence="3" id="KW-1029">Fimbrium biogenesis</keyword>
<keyword evidence="6 8" id="KW-0143">Chaperone</keyword>
<dbReference type="InterPro" id="IPR018046">
    <property type="entry name" value="Pili_assmbl_chaperone_CS"/>
</dbReference>
<proteinExistence type="inferred from homology"/>
<evidence type="ECO:0000256" key="5">
    <source>
        <dbReference type="ARBA" id="ARBA00022764"/>
    </source>
</evidence>
<dbReference type="InterPro" id="IPR036316">
    <property type="entry name" value="Pili_assmbl_chap_C_dom_sf"/>
</dbReference>
<dbReference type="InterPro" id="IPR001829">
    <property type="entry name" value="Pili_assmbl_chaperone_bac"/>
</dbReference>
<sequence length="237" mass="26395">MRRLQSMVCKMKLFKSPALLLSLLLCFTSFANAGGIVIGGTRVIYNGSAKEASINVQNNSTTSPFLLQSWVENSDEKGRAPFVVTPPLFRIEPQEKNTLRINKLNQTLPSDRESLFFLNIRAIPSSDKNAVNTLKLVVKSKIKLFYRPAGLSEGADTAWKQLRFTLSKHTLTVENPTPWHVVFSSLKVGTTLLKDAETLTPFSKKSFNFDAKESSHTVTWQVIDDFGGTSEPASRQL</sequence>
<evidence type="ECO:0000256" key="1">
    <source>
        <dbReference type="ARBA" id="ARBA00004418"/>
    </source>
</evidence>
<evidence type="ECO:0000256" key="2">
    <source>
        <dbReference type="ARBA" id="ARBA00007399"/>
    </source>
</evidence>
<comment type="caution">
    <text evidence="12">The sequence shown here is derived from an EMBL/GenBank/DDBJ whole genome shotgun (WGS) entry which is preliminary data.</text>
</comment>
<dbReference type="Pfam" id="PF02753">
    <property type="entry name" value="PapD_C"/>
    <property type="match status" value="1"/>
</dbReference>
<evidence type="ECO:0000256" key="8">
    <source>
        <dbReference type="RuleBase" id="RU003918"/>
    </source>
</evidence>
<evidence type="ECO:0000313" key="13">
    <source>
        <dbReference type="Proteomes" id="UP000010297"/>
    </source>
</evidence>
<feature type="domain" description="Pili assembly chaperone C-terminal" evidence="11">
    <location>
        <begin position="173"/>
        <end position="230"/>
    </location>
</feature>
<dbReference type="Pfam" id="PF00345">
    <property type="entry name" value="PapD_N"/>
    <property type="match status" value="1"/>
</dbReference>
<gene>
    <name evidence="12" type="ORF">EH105704_03_00020</name>
</gene>
<feature type="chain" id="PRO_5003600445" evidence="9">
    <location>
        <begin position="34"/>
        <end position="237"/>
    </location>
</feature>
<evidence type="ECO:0000256" key="9">
    <source>
        <dbReference type="SAM" id="SignalP"/>
    </source>
</evidence>
<dbReference type="PANTHER" id="PTHR30251">
    <property type="entry name" value="PILUS ASSEMBLY CHAPERONE"/>
    <property type="match status" value="1"/>
</dbReference>
<evidence type="ECO:0000259" key="11">
    <source>
        <dbReference type="Pfam" id="PF02753"/>
    </source>
</evidence>
<name>H5V0J0_ATLHE</name>
<evidence type="ECO:0000256" key="6">
    <source>
        <dbReference type="ARBA" id="ARBA00023186"/>
    </source>
</evidence>
<dbReference type="eggNOG" id="COG3121">
    <property type="taxonomic scope" value="Bacteria"/>
</dbReference>
<dbReference type="AlphaFoldDB" id="H5V0J0"/>
<protein>
    <submittedName>
        <fullName evidence="12">Putative fimbrial chaperone protein</fullName>
    </submittedName>
</protein>
<dbReference type="PRINTS" id="PR00969">
    <property type="entry name" value="CHAPERONPILI"/>
</dbReference>
<dbReference type="PANTHER" id="PTHR30251:SF2">
    <property type="entry name" value="FIMBRIAL CHAPERONE YADV-RELATED"/>
    <property type="match status" value="1"/>
</dbReference>
<evidence type="ECO:0000256" key="7">
    <source>
        <dbReference type="ARBA" id="ARBA00023319"/>
    </source>
</evidence>
<keyword evidence="7" id="KW-0393">Immunoglobulin domain</keyword>
<dbReference type="FunFam" id="2.60.40.10:FF:000458">
    <property type="entry name" value="Molecular chaperone FimC"/>
    <property type="match status" value="1"/>
</dbReference>
<comment type="subcellular location">
    <subcellularLocation>
        <location evidence="1 8">Periplasm</location>
    </subcellularLocation>
</comment>
<dbReference type="PROSITE" id="PS00635">
    <property type="entry name" value="PILI_CHAPERONE"/>
    <property type="match status" value="1"/>
</dbReference>
<keyword evidence="4 9" id="KW-0732">Signal</keyword>
<dbReference type="GO" id="GO:0030288">
    <property type="term" value="C:outer membrane-bounded periplasmic space"/>
    <property type="evidence" value="ECO:0007669"/>
    <property type="project" value="InterPro"/>
</dbReference>
<organism evidence="12 13">
    <name type="scientific">Atlantibacter hermannii NBRC 105704</name>
    <dbReference type="NCBI Taxonomy" id="1115512"/>
    <lineage>
        <taxon>Bacteria</taxon>
        <taxon>Pseudomonadati</taxon>
        <taxon>Pseudomonadota</taxon>
        <taxon>Gammaproteobacteria</taxon>
        <taxon>Enterobacterales</taxon>
        <taxon>Enterobacteriaceae</taxon>
        <taxon>Atlantibacter</taxon>
    </lineage>
</organism>
<evidence type="ECO:0000259" key="10">
    <source>
        <dbReference type="Pfam" id="PF00345"/>
    </source>
</evidence>
<dbReference type="InterPro" id="IPR008962">
    <property type="entry name" value="PapD-like_sf"/>
</dbReference>
<keyword evidence="5" id="KW-0574">Periplasm</keyword>
<evidence type="ECO:0000313" key="12">
    <source>
        <dbReference type="EMBL" id="GAB51498.1"/>
    </source>
</evidence>
<comment type="similarity">
    <text evidence="2 8">Belongs to the periplasmic pilus chaperone family.</text>
</comment>
<reference evidence="12 13" key="1">
    <citation type="submission" date="2012-02" db="EMBL/GenBank/DDBJ databases">
        <title>Whole genome shotgun sequence of Escherichia hermannii NBRC 105704.</title>
        <authorList>
            <person name="Yoshida I."/>
            <person name="Hosoyama A."/>
            <person name="Tsuchikane K."/>
            <person name="Katsumata H."/>
            <person name="Yamazaki S."/>
            <person name="Fujita N."/>
        </authorList>
    </citation>
    <scope>NUCLEOTIDE SEQUENCE [LARGE SCALE GENOMIC DNA]</scope>
    <source>
        <strain evidence="12 13">NBRC 105704</strain>
    </source>
</reference>
<accession>H5V0J0</accession>
<feature type="domain" description="Pili assembly chaperone N-terminal" evidence="10">
    <location>
        <begin position="35"/>
        <end position="151"/>
    </location>
</feature>
<dbReference type="SUPFAM" id="SSF49584">
    <property type="entry name" value="Periplasmic chaperone C-domain"/>
    <property type="match status" value="1"/>
</dbReference>
<dbReference type="InterPro" id="IPR016148">
    <property type="entry name" value="Pili_assmbl_chaperone_C"/>
</dbReference>
<dbReference type="GO" id="GO:0071555">
    <property type="term" value="P:cell wall organization"/>
    <property type="evidence" value="ECO:0007669"/>
    <property type="project" value="InterPro"/>
</dbReference>